<evidence type="ECO:0000256" key="7">
    <source>
        <dbReference type="ARBA" id="ARBA00022840"/>
    </source>
</evidence>
<keyword evidence="5" id="KW-0547">Nucleotide-binding</keyword>
<dbReference type="SUPFAM" id="SSF55874">
    <property type="entry name" value="ATPase domain of HSP90 chaperone/DNA topoisomerase II/histidine kinase"/>
    <property type="match status" value="1"/>
</dbReference>
<evidence type="ECO:0000256" key="3">
    <source>
        <dbReference type="ARBA" id="ARBA00022553"/>
    </source>
</evidence>
<proteinExistence type="predicted"/>
<evidence type="ECO:0000256" key="6">
    <source>
        <dbReference type="ARBA" id="ARBA00022777"/>
    </source>
</evidence>
<feature type="domain" description="Signal transduction histidine kinase subgroup 3 dimerisation and phosphoacceptor" evidence="9">
    <location>
        <begin position="20"/>
        <end position="83"/>
    </location>
</feature>
<gene>
    <name evidence="10" type="ORF">ACFS5J_06820</name>
</gene>
<dbReference type="EC" id="2.7.13.3" evidence="2"/>
<keyword evidence="7" id="KW-0067">ATP-binding</keyword>
<evidence type="ECO:0000256" key="2">
    <source>
        <dbReference type="ARBA" id="ARBA00012438"/>
    </source>
</evidence>
<reference evidence="11" key="1">
    <citation type="journal article" date="2019" name="Int. J. Syst. Evol. Microbiol.">
        <title>The Global Catalogue of Microorganisms (GCM) 10K type strain sequencing project: providing services to taxonomists for standard genome sequencing and annotation.</title>
        <authorList>
            <consortium name="The Broad Institute Genomics Platform"/>
            <consortium name="The Broad Institute Genome Sequencing Center for Infectious Disease"/>
            <person name="Wu L."/>
            <person name="Ma J."/>
        </authorList>
    </citation>
    <scope>NUCLEOTIDE SEQUENCE [LARGE SCALE GENOMIC DNA]</scope>
    <source>
        <strain evidence="11">KCTC 22671</strain>
    </source>
</reference>
<comment type="catalytic activity">
    <reaction evidence="1">
        <text>ATP + protein L-histidine = ADP + protein N-phospho-L-histidine.</text>
        <dbReference type="EC" id="2.7.13.3"/>
    </reaction>
</comment>
<evidence type="ECO:0000259" key="9">
    <source>
        <dbReference type="Pfam" id="PF07730"/>
    </source>
</evidence>
<protein>
    <recommendedName>
        <fullName evidence="2">histidine kinase</fullName>
        <ecNumber evidence="2">2.7.13.3</ecNumber>
    </recommendedName>
</protein>
<organism evidence="10 11">
    <name type="scientific">Flavobacterium chuncheonense</name>
    <dbReference type="NCBI Taxonomy" id="2026653"/>
    <lineage>
        <taxon>Bacteria</taxon>
        <taxon>Pseudomonadati</taxon>
        <taxon>Bacteroidota</taxon>
        <taxon>Flavobacteriia</taxon>
        <taxon>Flavobacteriales</taxon>
        <taxon>Flavobacteriaceae</taxon>
        <taxon>Flavobacterium</taxon>
    </lineage>
</organism>
<dbReference type="PANTHER" id="PTHR24421:SF10">
    <property type="entry name" value="NITRATE_NITRITE SENSOR PROTEIN NARQ"/>
    <property type="match status" value="1"/>
</dbReference>
<dbReference type="Proteomes" id="UP001597534">
    <property type="component" value="Unassembled WGS sequence"/>
</dbReference>
<keyword evidence="8" id="KW-0902">Two-component regulatory system</keyword>
<comment type="caution">
    <text evidence="10">The sequence shown here is derived from an EMBL/GenBank/DDBJ whole genome shotgun (WGS) entry which is preliminary data.</text>
</comment>
<dbReference type="PANTHER" id="PTHR24421">
    <property type="entry name" value="NITRATE/NITRITE SENSOR PROTEIN NARX-RELATED"/>
    <property type="match status" value="1"/>
</dbReference>
<dbReference type="EMBL" id="JBHUPC010000012">
    <property type="protein sequence ID" value="MFD2891720.1"/>
    <property type="molecule type" value="Genomic_DNA"/>
</dbReference>
<evidence type="ECO:0000313" key="10">
    <source>
        <dbReference type="EMBL" id="MFD2891720.1"/>
    </source>
</evidence>
<evidence type="ECO:0000256" key="8">
    <source>
        <dbReference type="ARBA" id="ARBA00023012"/>
    </source>
</evidence>
<dbReference type="RefSeq" id="WP_379811324.1">
    <property type="nucleotide sequence ID" value="NZ_JBHUPC010000012.1"/>
</dbReference>
<evidence type="ECO:0000256" key="4">
    <source>
        <dbReference type="ARBA" id="ARBA00022679"/>
    </source>
</evidence>
<dbReference type="InterPro" id="IPR011712">
    <property type="entry name" value="Sig_transdc_His_kin_sub3_dim/P"/>
</dbReference>
<evidence type="ECO:0000313" key="11">
    <source>
        <dbReference type="Proteomes" id="UP001597534"/>
    </source>
</evidence>
<keyword evidence="11" id="KW-1185">Reference proteome</keyword>
<dbReference type="InterPro" id="IPR036890">
    <property type="entry name" value="HATPase_C_sf"/>
</dbReference>
<keyword evidence="4" id="KW-0808">Transferase</keyword>
<name>A0ABW5YL77_9FLAO</name>
<dbReference type="InterPro" id="IPR050482">
    <property type="entry name" value="Sensor_HK_TwoCompSys"/>
</dbReference>
<dbReference type="Gene3D" id="3.30.565.10">
    <property type="entry name" value="Histidine kinase-like ATPase, C-terminal domain"/>
    <property type="match status" value="1"/>
</dbReference>
<evidence type="ECO:0000256" key="1">
    <source>
        <dbReference type="ARBA" id="ARBA00000085"/>
    </source>
</evidence>
<keyword evidence="3" id="KW-0597">Phosphoprotein</keyword>
<keyword evidence="6 10" id="KW-0418">Kinase</keyword>
<evidence type="ECO:0000256" key="5">
    <source>
        <dbReference type="ARBA" id="ARBA00022741"/>
    </source>
</evidence>
<dbReference type="Pfam" id="PF07730">
    <property type="entry name" value="HisKA_3"/>
    <property type="match status" value="1"/>
</dbReference>
<accession>A0ABW5YL77</accession>
<dbReference type="GO" id="GO:0016301">
    <property type="term" value="F:kinase activity"/>
    <property type="evidence" value="ECO:0007669"/>
    <property type="project" value="UniProtKB-KW"/>
</dbReference>
<sequence>MKRKEAELMLKTSLESEKKERQRIAADIHDGVSGDLNAIRNFISILLKTEQDVEKQEMFAEIKSGVEAALENTRIVSYKLMPPLLEKEGFIVALQDYFERLNSKNSAVFSLNFNSRYVDMTNEMAYELFRVLQEFTTNMMKYGNVSEAKVNVMDEAQALKITIQDNGTPYNFKEMYLNSKGTGLKNINSRLKVIEANLIQNEVTDGNSFLIVIRK</sequence>
<dbReference type="Gene3D" id="1.20.5.1930">
    <property type="match status" value="1"/>
</dbReference>